<proteinExistence type="predicted"/>
<gene>
    <name evidence="1" type="ORF">MELLADRAFT_112945</name>
</gene>
<keyword evidence="2" id="KW-1185">Reference proteome</keyword>
<evidence type="ECO:0000313" key="2">
    <source>
        <dbReference type="Proteomes" id="UP000001072"/>
    </source>
</evidence>
<dbReference type="OrthoDB" id="47059at2759"/>
<dbReference type="VEuPathDB" id="FungiDB:MELLADRAFT_112945"/>
<dbReference type="KEGG" id="mlr:MELLADRAFT_112945"/>
<sequence length="106" mass="12088">MSGTSNLIAAAIDNEMSDLKAINAIIAKLTGMSGRWQEFFICMVYTITKNGLLFTQMIQPRIRPIMIDCYKDKYFLDEERYAKAKSHNCGRRFCSETVYSSLGILD</sequence>
<dbReference type="AlphaFoldDB" id="F4S871"/>
<dbReference type="InParanoid" id="F4S871"/>
<accession>F4S871</accession>
<dbReference type="Proteomes" id="UP000001072">
    <property type="component" value="Unassembled WGS sequence"/>
</dbReference>
<dbReference type="RefSeq" id="XP_007417603.1">
    <property type="nucleotide sequence ID" value="XM_007417541.1"/>
</dbReference>
<dbReference type="HOGENOM" id="CLU_2223832_0_0_1"/>
<organism evidence="2">
    <name type="scientific">Melampsora larici-populina (strain 98AG31 / pathotype 3-4-7)</name>
    <name type="common">Poplar leaf rust fungus</name>
    <dbReference type="NCBI Taxonomy" id="747676"/>
    <lineage>
        <taxon>Eukaryota</taxon>
        <taxon>Fungi</taxon>
        <taxon>Dikarya</taxon>
        <taxon>Basidiomycota</taxon>
        <taxon>Pucciniomycotina</taxon>
        <taxon>Pucciniomycetes</taxon>
        <taxon>Pucciniales</taxon>
        <taxon>Melampsoraceae</taxon>
        <taxon>Melampsora</taxon>
    </lineage>
</organism>
<dbReference type="GeneID" id="18924832"/>
<evidence type="ECO:0000313" key="1">
    <source>
        <dbReference type="EMBL" id="EGF99167.1"/>
    </source>
</evidence>
<reference evidence="2" key="1">
    <citation type="journal article" date="2011" name="Proc. Natl. Acad. Sci. U.S.A.">
        <title>Obligate biotrophy features unraveled by the genomic analysis of rust fungi.</title>
        <authorList>
            <person name="Duplessis S."/>
            <person name="Cuomo C.A."/>
            <person name="Lin Y.-C."/>
            <person name="Aerts A."/>
            <person name="Tisserant E."/>
            <person name="Veneault-Fourrey C."/>
            <person name="Joly D.L."/>
            <person name="Hacquard S."/>
            <person name="Amselem J."/>
            <person name="Cantarel B.L."/>
            <person name="Chiu R."/>
            <person name="Coutinho P.M."/>
            <person name="Feau N."/>
            <person name="Field M."/>
            <person name="Frey P."/>
            <person name="Gelhaye E."/>
            <person name="Goldberg J."/>
            <person name="Grabherr M.G."/>
            <person name="Kodira C.D."/>
            <person name="Kohler A."/>
            <person name="Kuees U."/>
            <person name="Lindquist E.A."/>
            <person name="Lucas S.M."/>
            <person name="Mago R."/>
            <person name="Mauceli E."/>
            <person name="Morin E."/>
            <person name="Murat C."/>
            <person name="Pangilinan J.L."/>
            <person name="Park R."/>
            <person name="Pearson M."/>
            <person name="Quesneville H."/>
            <person name="Rouhier N."/>
            <person name="Sakthikumar S."/>
            <person name="Salamov A.A."/>
            <person name="Schmutz J."/>
            <person name="Selles B."/>
            <person name="Shapiro H."/>
            <person name="Tanguay P."/>
            <person name="Tuskan G.A."/>
            <person name="Henrissat B."/>
            <person name="Van de Peer Y."/>
            <person name="Rouze P."/>
            <person name="Ellis J.G."/>
            <person name="Dodds P.N."/>
            <person name="Schein J.E."/>
            <person name="Zhong S."/>
            <person name="Hamelin R.C."/>
            <person name="Grigoriev I.V."/>
            <person name="Szabo L.J."/>
            <person name="Martin F."/>
        </authorList>
    </citation>
    <scope>NUCLEOTIDE SEQUENCE [LARGE SCALE GENOMIC DNA]</scope>
    <source>
        <strain evidence="2">98AG31 / pathotype 3-4-7</strain>
    </source>
</reference>
<name>F4S871_MELLP</name>
<protein>
    <submittedName>
        <fullName evidence="1">Uncharacterized protein</fullName>
    </submittedName>
</protein>
<dbReference type="EMBL" id="GL883163">
    <property type="protein sequence ID" value="EGF99167.1"/>
    <property type="molecule type" value="Genomic_DNA"/>
</dbReference>